<dbReference type="OrthoDB" id="8180181at2759"/>
<keyword evidence="2" id="KW-1185">Reference proteome</keyword>
<dbReference type="GO" id="GO:0003713">
    <property type="term" value="F:transcription coactivator activity"/>
    <property type="evidence" value="ECO:0007669"/>
    <property type="project" value="TreeGrafter"/>
</dbReference>
<dbReference type="PANTHER" id="PTHR13252">
    <property type="entry name" value="F-BOX ONLY PROTEIN 28"/>
    <property type="match status" value="1"/>
</dbReference>
<dbReference type="EMBL" id="CAKXAJ010016809">
    <property type="protein sequence ID" value="CAH2216781.1"/>
    <property type="molecule type" value="Genomic_DNA"/>
</dbReference>
<accession>A0A8S4QNK5</accession>
<dbReference type="GO" id="GO:0005634">
    <property type="term" value="C:nucleus"/>
    <property type="evidence" value="ECO:0007669"/>
    <property type="project" value="TreeGrafter"/>
</dbReference>
<dbReference type="AlphaFoldDB" id="A0A8S4QNK5"/>
<protein>
    <submittedName>
        <fullName evidence="1">Jg12731 protein</fullName>
    </submittedName>
</protein>
<name>A0A8S4QNK5_9NEOP</name>
<sequence length="82" mass="9839">ILDEVYCILSYLKTTTKLARPYKVTDELFDLTTMAMEYFKEHIEPFLPEITYFGTDFFDITTAFSRKYNFYLKCDLLRLCYG</sequence>
<comment type="caution">
    <text evidence="1">The sequence shown here is derived from an EMBL/GenBank/DDBJ whole genome shotgun (WGS) entry which is preliminary data.</text>
</comment>
<reference evidence="1" key="1">
    <citation type="submission" date="2022-03" db="EMBL/GenBank/DDBJ databases">
        <authorList>
            <person name="Lindestad O."/>
        </authorList>
    </citation>
    <scope>NUCLEOTIDE SEQUENCE</scope>
</reference>
<dbReference type="InterPro" id="IPR039719">
    <property type="entry name" value="FBXO28"/>
</dbReference>
<dbReference type="Proteomes" id="UP000838756">
    <property type="component" value="Unassembled WGS sequence"/>
</dbReference>
<gene>
    <name evidence="1" type="primary">jg12731</name>
    <name evidence="1" type="ORF">PAEG_LOCUS4738</name>
</gene>
<proteinExistence type="predicted"/>
<evidence type="ECO:0000313" key="2">
    <source>
        <dbReference type="Proteomes" id="UP000838756"/>
    </source>
</evidence>
<feature type="non-terminal residue" evidence="1">
    <location>
        <position position="1"/>
    </location>
</feature>
<dbReference type="PANTHER" id="PTHR13252:SF1">
    <property type="entry name" value="DAMPENED, ISOFORM A"/>
    <property type="match status" value="1"/>
</dbReference>
<organism evidence="1 2">
    <name type="scientific">Pararge aegeria aegeria</name>
    <dbReference type="NCBI Taxonomy" id="348720"/>
    <lineage>
        <taxon>Eukaryota</taxon>
        <taxon>Metazoa</taxon>
        <taxon>Ecdysozoa</taxon>
        <taxon>Arthropoda</taxon>
        <taxon>Hexapoda</taxon>
        <taxon>Insecta</taxon>
        <taxon>Pterygota</taxon>
        <taxon>Neoptera</taxon>
        <taxon>Endopterygota</taxon>
        <taxon>Lepidoptera</taxon>
        <taxon>Glossata</taxon>
        <taxon>Ditrysia</taxon>
        <taxon>Papilionoidea</taxon>
        <taxon>Nymphalidae</taxon>
        <taxon>Satyrinae</taxon>
        <taxon>Satyrini</taxon>
        <taxon>Parargina</taxon>
        <taxon>Pararge</taxon>
    </lineage>
</organism>
<evidence type="ECO:0000313" key="1">
    <source>
        <dbReference type="EMBL" id="CAH2216781.1"/>
    </source>
</evidence>